<evidence type="ECO:0000313" key="3">
    <source>
        <dbReference type="Proteomes" id="UP001152523"/>
    </source>
</evidence>
<reference evidence="2" key="1">
    <citation type="submission" date="2022-07" db="EMBL/GenBank/DDBJ databases">
        <authorList>
            <person name="Macas J."/>
            <person name="Novak P."/>
            <person name="Neumann P."/>
        </authorList>
    </citation>
    <scope>NUCLEOTIDE SEQUENCE</scope>
</reference>
<feature type="transmembrane region" description="Helical" evidence="1">
    <location>
        <begin position="26"/>
        <end position="49"/>
    </location>
</feature>
<keyword evidence="3" id="KW-1185">Reference proteome</keyword>
<keyword evidence="1" id="KW-0812">Transmembrane</keyword>
<keyword evidence="1" id="KW-1133">Transmembrane helix</keyword>
<feature type="transmembrane region" description="Helical" evidence="1">
    <location>
        <begin position="61"/>
        <end position="83"/>
    </location>
</feature>
<proteinExistence type="predicted"/>
<sequence length="101" mass="11737">MSWRPTITSWFRQSEAYGSDCRSKDVFTWTVICWSGLIWSELVWSGLASPSSIVGSKLRHCYLNHACIYCFVMQQILLSAPFISKPTWTRPKPRVMRMEEA</sequence>
<keyword evidence="1" id="KW-0472">Membrane</keyword>
<gene>
    <name evidence="2" type="ORF">CEPIT_LOCUS43907</name>
</gene>
<dbReference type="EMBL" id="CAMAPF010001136">
    <property type="protein sequence ID" value="CAH9147670.1"/>
    <property type="molecule type" value="Genomic_DNA"/>
</dbReference>
<dbReference type="Proteomes" id="UP001152523">
    <property type="component" value="Unassembled WGS sequence"/>
</dbReference>
<evidence type="ECO:0000313" key="2">
    <source>
        <dbReference type="EMBL" id="CAH9147670.1"/>
    </source>
</evidence>
<accession>A0AAV0GIB0</accession>
<organism evidence="2 3">
    <name type="scientific">Cuscuta epithymum</name>
    <dbReference type="NCBI Taxonomy" id="186058"/>
    <lineage>
        <taxon>Eukaryota</taxon>
        <taxon>Viridiplantae</taxon>
        <taxon>Streptophyta</taxon>
        <taxon>Embryophyta</taxon>
        <taxon>Tracheophyta</taxon>
        <taxon>Spermatophyta</taxon>
        <taxon>Magnoliopsida</taxon>
        <taxon>eudicotyledons</taxon>
        <taxon>Gunneridae</taxon>
        <taxon>Pentapetalae</taxon>
        <taxon>asterids</taxon>
        <taxon>lamiids</taxon>
        <taxon>Solanales</taxon>
        <taxon>Convolvulaceae</taxon>
        <taxon>Cuscuteae</taxon>
        <taxon>Cuscuta</taxon>
        <taxon>Cuscuta subgen. Cuscuta</taxon>
    </lineage>
</organism>
<protein>
    <submittedName>
        <fullName evidence="2">Uncharacterized protein</fullName>
    </submittedName>
</protein>
<evidence type="ECO:0000256" key="1">
    <source>
        <dbReference type="SAM" id="Phobius"/>
    </source>
</evidence>
<comment type="caution">
    <text evidence="2">The sequence shown here is derived from an EMBL/GenBank/DDBJ whole genome shotgun (WGS) entry which is preliminary data.</text>
</comment>
<name>A0AAV0GIB0_9ASTE</name>
<dbReference type="AlphaFoldDB" id="A0AAV0GIB0"/>